<evidence type="ECO:0008006" key="2">
    <source>
        <dbReference type="Google" id="ProtNLM"/>
    </source>
</evidence>
<dbReference type="InterPro" id="IPR004211">
    <property type="entry name" value="Endonuclease_7"/>
</dbReference>
<evidence type="ECO:0000313" key="1">
    <source>
        <dbReference type="EMBL" id="GAH69631.1"/>
    </source>
</evidence>
<protein>
    <recommendedName>
        <fullName evidence="2">Recombination endonuclease VII</fullName>
    </recommendedName>
</protein>
<proteinExistence type="predicted"/>
<sequence length="101" mass="11787">MDKYSEEYIKNREQQLVYKYGITLAEYDKMVEKQKGVCAICGLPETYSVTMGYARRLCIDHDHKTGKVRGLLCLKCNCRLAALDDKEFLEKALDYLKKHEN</sequence>
<dbReference type="InterPro" id="IPR044925">
    <property type="entry name" value="His-Me_finger_sf"/>
</dbReference>
<reference evidence="1" key="1">
    <citation type="journal article" date="2014" name="Front. Microbiol.">
        <title>High frequency of phylogenetically diverse reductive dehalogenase-homologous genes in deep subseafloor sedimentary metagenomes.</title>
        <authorList>
            <person name="Kawai M."/>
            <person name="Futagami T."/>
            <person name="Toyoda A."/>
            <person name="Takaki Y."/>
            <person name="Nishi S."/>
            <person name="Hori S."/>
            <person name="Arai W."/>
            <person name="Tsubouchi T."/>
            <person name="Morono Y."/>
            <person name="Uchiyama I."/>
            <person name="Ito T."/>
            <person name="Fujiyama A."/>
            <person name="Inagaki F."/>
            <person name="Takami H."/>
        </authorList>
    </citation>
    <scope>NUCLEOTIDE SEQUENCE</scope>
    <source>
        <strain evidence="1">Expedition CK06-06</strain>
    </source>
</reference>
<dbReference type="InterPro" id="IPR038563">
    <property type="entry name" value="Endonuclease_7_sf"/>
</dbReference>
<dbReference type="AlphaFoldDB" id="X1HHJ1"/>
<organism evidence="1">
    <name type="scientific">marine sediment metagenome</name>
    <dbReference type="NCBI Taxonomy" id="412755"/>
    <lineage>
        <taxon>unclassified sequences</taxon>
        <taxon>metagenomes</taxon>
        <taxon>ecological metagenomes</taxon>
    </lineage>
</organism>
<dbReference type="Pfam" id="PF02945">
    <property type="entry name" value="Endonuclease_7"/>
    <property type="match status" value="1"/>
</dbReference>
<gene>
    <name evidence="1" type="ORF">S03H2_45264</name>
</gene>
<dbReference type="SUPFAM" id="SSF54060">
    <property type="entry name" value="His-Me finger endonucleases"/>
    <property type="match status" value="1"/>
</dbReference>
<comment type="caution">
    <text evidence="1">The sequence shown here is derived from an EMBL/GenBank/DDBJ whole genome shotgun (WGS) entry which is preliminary data.</text>
</comment>
<accession>X1HHJ1</accession>
<dbReference type="EMBL" id="BARU01028354">
    <property type="protein sequence ID" value="GAH69631.1"/>
    <property type="molecule type" value="Genomic_DNA"/>
</dbReference>
<name>X1HHJ1_9ZZZZ</name>
<dbReference type="Gene3D" id="3.40.1800.10">
    <property type="entry name" value="His-Me finger endonucleases"/>
    <property type="match status" value="1"/>
</dbReference>